<dbReference type="RefSeq" id="WP_258821561.1">
    <property type="nucleotide sequence ID" value="NZ_JANUHB010000002.1"/>
</dbReference>
<organism evidence="1 2">
    <name type="scientific">Massilia agilis</name>
    <dbReference type="NCBI Taxonomy" id="1811226"/>
    <lineage>
        <taxon>Bacteria</taxon>
        <taxon>Pseudomonadati</taxon>
        <taxon>Pseudomonadota</taxon>
        <taxon>Betaproteobacteria</taxon>
        <taxon>Burkholderiales</taxon>
        <taxon>Oxalobacteraceae</taxon>
        <taxon>Telluria group</taxon>
        <taxon>Massilia</taxon>
    </lineage>
</organism>
<sequence>MKNSNINTSLTARVRLAQARLWRLWLTRRLAALAASMVRRHARRQTLPRAMPVLRVLLTIRMRRPGPAHKDAIIRGRMTAGDGERLRYLAKEAPASCWLQLSLEQVPMSGPEK</sequence>
<accession>A0ABT2D9E0</accession>
<dbReference type="Proteomes" id="UP001206126">
    <property type="component" value="Unassembled WGS sequence"/>
</dbReference>
<gene>
    <name evidence="1" type="ORF">NX774_07500</name>
</gene>
<reference evidence="1 2" key="1">
    <citation type="submission" date="2022-08" db="EMBL/GenBank/DDBJ databases">
        <title>Reclassification of Massilia species as members of the genera Telluria, Duganella, Pseudoduganella, Mokoshia gen. nov. and Zemynaea gen. nov. using orthogonal and non-orthogonal genome-based approaches.</title>
        <authorList>
            <person name="Bowman J.P."/>
        </authorList>
    </citation>
    <scope>NUCLEOTIDE SEQUENCE [LARGE SCALE GENOMIC DNA]</scope>
    <source>
        <strain evidence="1 2">JCM 31605</strain>
    </source>
</reference>
<proteinExistence type="predicted"/>
<keyword evidence="2" id="KW-1185">Reference proteome</keyword>
<dbReference type="EMBL" id="JANUHB010000002">
    <property type="protein sequence ID" value="MCS0807767.1"/>
    <property type="molecule type" value="Genomic_DNA"/>
</dbReference>
<comment type="caution">
    <text evidence="1">The sequence shown here is derived from an EMBL/GenBank/DDBJ whole genome shotgun (WGS) entry which is preliminary data.</text>
</comment>
<protein>
    <submittedName>
        <fullName evidence="1">Uncharacterized protein</fullName>
    </submittedName>
</protein>
<name>A0ABT2D9E0_9BURK</name>
<evidence type="ECO:0000313" key="1">
    <source>
        <dbReference type="EMBL" id="MCS0807767.1"/>
    </source>
</evidence>
<evidence type="ECO:0000313" key="2">
    <source>
        <dbReference type="Proteomes" id="UP001206126"/>
    </source>
</evidence>